<gene>
    <name evidence="1" type="ORF">QBC41DRAFT_348301</name>
</gene>
<keyword evidence="2" id="KW-1185">Reference proteome</keyword>
<dbReference type="EMBL" id="JAULSY010000077">
    <property type="protein sequence ID" value="KAK0667127.1"/>
    <property type="molecule type" value="Genomic_DNA"/>
</dbReference>
<evidence type="ECO:0000313" key="2">
    <source>
        <dbReference type="Proteomes" id="UP001174997"/>
    </source>
</evidence>
<organism evidence="1 2">
    <name type="scientific">Cercophora samala</name>
    <dbReference type="NCBI Taxonomy" id="330535"/>
    <lineage>
        <taxon>Eukaryota</taxon>
        <taxon>Fungi</taxon>
        <taxon>Dikarya</taxon>
        <taxon>Ascomycota</taxon>
        <taxon>Pezizomycotina</taxon>
        <taxon>Sordariomycetes</taxon>
        <taxon>Sordariomycetidae</taxon>
        <taxon>Sordariales</taxon>
        <taxon>Lasiosphaeriaceae</taxon>
        <taxon>Cercophora</taxon>
    </lineage>
</organism>
<protein>
    <submittedName>
        <fullName evidence="1">Uncharacterized protein</fullName>
    </submittedName>
</protein>
<dbReference type="Proteomes" id="UP001174997">
    <property type="component" value="Unassembled WGS sequence"/>
</dbReference>
<accession>A0AA39ZB51</accession>
<name>A0AA39ZB51_9PEZI</name>
<comment type="caution">
    <text evidence="1">The sequence shown here is derived from an EMBL/GenBank/DDBJ whole genome shotgun (WGS) entry which is preliminary data.</text>
</comment>
<sequence length="221" mass="25846">MQDAYAQGRWCPLHADARDALQGYIDGHKSEISRWKQQTLGLSRALATTELVRRVTVLNSVLAARHLVGFMYKAEARDEGHMIARVFVKEYRDTHVQHIRELRVGDPDPADFVGFKSFEWWMMYFILQWDLFFADPERPPPEPSSSICKQGKNMTDIVARIIMRNEGIDPRLPRPPTIESGERKYSLIQRLGGRLYYLFILHVYVPIDSWWFHAQVRLETL</sequence>
<evidence type="ECO:0000313" key="1">
    <source>
        <dbReference type="EMBL" id="KAK0667127.1"/>
    </source>
</evidence>
<dbReference type="AlphaFoldDB" id="A0AA39ZB51"/>
<proteinExistence type="predicted"/>
<reference evidence="1" key="1">
    <citation type="submission" date="2023-06" db="EMBL/GenBank/DDBJ databases">
        <title>Genome-scale phylogeny and comparative genomics of the fungal order Sordariales.</title>
        <authorList>
            <consortium name="Lawrence Berkeley National Laboratory"/>
            <person name="Hensen N."/>
            <person name="Bonometti L."/>
            <person name="Westerberg I."/>
            <person name="Brannstrom I.O."/>
            <person name="Guillou S."/>
            <person name="Cros-Aarteil S."/>
            <person name="Calhoun S."/>
            <person name="Haridas S."/>
            <person name="Kuo A."/>
            <person name="Mondo S."/>
            <person name="Pangilinan J."/>
            <person name="Riley R."/>
            <person name="Labutti K."/>
            <person name="Andreopoulos B."/>
            <person name="Lipzen A."/>
            <person name="Chen C."/>
            <person name="Yanf M."/>
            <person name="Daum C."/>
            <person name="Ng V."/>
            <person name="Clum A."/>
            <person name="Steindorff A."/>
            <person name="Ohm R."/>
            <person name="Martin F."/>
            <person name="Silar P."/>
            <person name="Natvig D."/>
            <person name="Lalanne C."/>
            <person name="Gautier V."/>
            <person name="Ament-Velasquez S.L."/>
            <person name="Kruys A."/>
            <person name="Hutchinson M.I."/>
            <person name="Powell A.J."/>
            <person name="Barry K."/>
            <person name="Miller A.N."/>
            <person name="Grigoriev I.V."/>
            <person name="Debuchy R."/>
            <person name="Gladieux P."/>
            <person name="Thoren M.H."/>
            <person name="Johannesson H."/>
        </authorList>
    </citation>
    <scope>NUCLEOTIDE SEQUENCE</scope>
    <source>
        <strain evidence="1">CBS 307.81</strain>
    </source>
</reference>